<dbReference type="InterPro" id="IPR015856">
    <property type="entry name" value="ABC_transpr_CbiO/EcfA_su"/>
</dbReference>
<dbReference type="GO" id="GO:0043190">
    <property type="term" value="C:ATP-binding cassette (ABC) transporter complex"/>
    <property type="evidence" value="ECO:0007669"/>
    <property type="project" value="TreeGrafter"/>
</dbReference>
<dbReference type="SMART" id="SM00382">
    <property type="entry name" value="AAA"/>
    <property type="match status" value="1"/>
</dbReference>
<dbReference type="PANTHER" id="PTHR43553:SF27">
    <property type="entry name" value="ENERGY-COUPLING FACTOR TRANSPORTER ATP-BINDING PROTEIN ECFA2"/>
    <property type="match status" value="1"/>
</dbReference>
<dbReference type="Proteomes" id="UP000008138">
    <property type="component" value="Chromosome"/>
</dbReference>
<dbReference type="HOGENOM" id="CLU_000604_1_22_2"/>
<evidence type="ECO:0000256" key="7">
    <source>
        <dbReference type="ARBA" id="ARBA00023136"/>
    </source>
</evidence>
<dbReference type="Pfam" id="PF00005">
    <property type="entry name" value="ABC_tran"/>
    <property type="match status" value="1"/>
</dbReference>
<organism evidence="10 11">
    <name type="scientific">Thermoproteus uzoniensis (strain 768-20)</name>
    <dbReference type="NCBI Taxonomy" id="999630"/>
    <lineage>
        <taxon>Archaea</taxon>
        <taxon>Thermoproteota</taxon>
        <taxon>Thermoprotei</taxon>
        <taxon>Thermoproteales</taxon>
        <taxon>Thermoproteaceae</taxon>
        <taxon>Thermoproteus</taxon>
    </lineage>
</organism>
<dbReference type="CDD" id="cd03225">
    <property type="entry name" value="ABC_cobalt_CbiO_domain1"/>
    <property type="match status" value="1"/>
</dbReference>
<dbReference type="OrthoDB" id="35850at2157"/>
<keyword evidence="2" id="KW-0813">Transport</keyword>
<dbReference type="SUPFAM" id="SSF52540">
    <property type="entry name" value="P-loop containing nucleoside triphosphate hydrolases"/>
    <property type="match status" value="1"/>
</dbReference>
<keyword evidence="6" id="KW-1278">Translocase</keyword>
<evidence type="ECO:0000313" key="11">
    <source>
        <dbReference type="Proteomes" id="UP000008138"/>
    </source>
</evidence>
<dbReference type="GO" id="GO:0016887">
    <property type="term" value="F:ATP hydrolysis activity"/>
    <property type="evidence" value="ECO:0007669"/>
    <property type="project" value="InterPro"/>
</dbReference>
<reference evidence="10 11" key="1">
    <citation type="journal article" date="2011" name="J. Bacteriol.">
        <title>Complete genome sequence of the thermoacidophilic crenarchaeon Thermoproteus uzoniensis 768-20.</title>
        <authorList>
            <person name="Mardanov A.V."/>
            <person name="Gumerov V.M."/>
            <person name="Beletsky A.V."/>
            <person name="Prokofeva M.I."/>
            <person name="Bonch-Osmolovskaya E.A."/>
            <person name="Ravin N.V."/>
            <person name="Skryabin K.G."/>
        </authorList>
    </citation>
    <scope>NUCLEOTIDE SEQUENCE [LARGE SCALE GENOMIC DNA]</scope>
    <source>
        <strain evidence="10 11">768-20</strain>
    </source>
</reference>
<keyword evidence="7" id="KW-0472">Membrane</keyword>
<evidence type="ECO:0000256" key="8">
    <source>
        <dbReference type="ARBA" id="ARBA00025157"/>
    </source>
</evidence>
<keyword evidence="3" id="KW-1003">Cell membrane</keyword>
<dbReference type="InterPro" id="IPR027417">
    <property type="entry name" value="P-loop_NTPase"/>
</dbReference>
<dbReference type="InterPro" id="IPR017871">
    <property type="entry name" value="ABC_transporter-like_CS"/>
</dbReference>
<reference key="2">
    <citation type="submission" date="2011-03" db="EMBL/GenBank/DDBJ databases">
        <title>Complete genome sequence of the thermoacidophilic crenarchaeon Thermoproteus uzoniensis 768-20.</title>
        <authorList>
            <person name="Mardanov A.V."/>
            <person name="Gumerov V.M."/>
            <person name="Beletsky A.V."/>
            <person name="Prokofeva M.I."/>
            <person name="Bonch-Osmolovskaya E.A."/>
            <person name="Ravin N.V."/>
            <person name="Skryabin K.G."/>
        </authorList>
    </citation>
    <scope>NUCLEOTIDE SEQUENCE</scope>
    <source>
        <strain>768-20</strain>
    </source>
</reference>
<dbReference type="RefSeq" id="WP_013680992.1">
    <property type="nucleotide sequence ID" value="NC_015315.1"/>
</dbReference>
<dbReference type="InterPro" id="IPR003593">
    <property type="entry name" value="AAA+_ATPase"/>
</dbReference>
<gene>
    <name evidence="10" type="ordered locus">TUZN_2202</name>
</gene>
<comment type="subcellular location">
    <subcellularLocation>
        <location evidence="1">Cell membrane</location>
        <topology evidence="1">Peripheral membrane protein</topology>
    </subcellularLocation>
</comment>
<dbReference type="KEGG" id="tuz:TUZN_2202"/>
<evidence type="ECO:0000256" key="2">
    <source>
        <dbReference type="ARBA" id="ARBA00022448"/>
    </source>
</evidence>
<dbReference type="InterPro" id="IPR003439">
    <property type="entry name" value="ABC_transporter-like_ATP-bd"/>
</dbReference>
<dbReference type="GO" id="GO:0005524">
    <property type="term" value="F:ATP binding"/>
    <property type="evidence" value="ECO:0007669"/>
    <property type="project" value="UniProtKB-KW"/>
</dbReference>
<accession>F2L641</accession>
<keyword evidence="11" id="KW-1185">Reference proteome</keyword>
<dbReference type="GO" id="GO:0042626">
    <property type="term" value="F:ATPase-coupled transmembrane transporter activity"/>
    <property type="evidence" value="ECO:0007669"/>
    <property type="project" value="TreeGrafter"/>
</dbReference>
<evidence type="ECO:0000256" key="3">
    <source>
        <dbReference type="ARBA" id="ARBA00022475"/>
    </source>
</evidence>
<dbReference type="STRING" id="999630.TUZN_2202"/>
<dbReference type="Gene3D" id="3.40.50.300">
    <property type="entry name" value="P-loop containing nucleotide triphosphate hydrolases"/>
    <property type="match status" value="1"/>
</dbReference>
<comment type="function">
    <text evidence="8">Probably part of an ABC transporter complex. Responsible for energy coupling to the transport system.</text>
</comment>
<feature type="domain" description="ABC transporter" evidence="9">
    <location>
        <begin position="6"/>
        <end position="229"/>
    </location>
</feature>
<keyword evidence="5" id="KW-0067">ATP-binding</keyword>
<sequence length="231" mass="25190">MRREVLKALGVEFGYYKEPVIKGVDLSVGEGEAAAVYGPTGSGKTTLLLLLAGLLKPWRGEIYIMGEKLDENNARKLRGLIGVSFQNPDDMFFNDTVLDEIAYTPSRLYGAGEGLKAASEVAEILGITHLLDKPPYKLSGGQKRLVSLAAAIAHRPKLLILDEPTVYLDEETTEKVVRLITKLKEEGVAIVLATHDLELICRVADKTYVLEGGRLAEGNPLVKRGLCICRA</sequence>
<dbReference type="AlphaFoldDB" id="F2L641"/>
<dbReference type="InterPro" id="IPR050095">
    <property type="entry name" value="ECF_ABC_transporter_ATP-bd"/>
</dbReference>
<keyword evidence="4" id="KW-0547">Nucleotide-binding</keyword>
<proteinExistence type="predicted"/>
<dbReference type="EMBL" id="CP002590">
    <property type="protein sequence ID" value="AEA13657.1"/>
    <property type="molecule type" value="Genomic_DNA"/>
</dbReference>
<dbReference type="PANTHER" id="PTHR43553">
    <property type="entry name" value="HEAVY METAL TRANSPORTER"/>
    <property type="match status" value="1"/>
</dbReference>
<evidence type="ECO:0000259" key="9">
    <source>
        <dbReference type="PROSITE" id="PS50893"/>
    </source>
</evidence>
<evidence type="ECO:0000256" key="5">
    <source>
        <dbReference type="ARBA" id="ARBA00022840"/>
    </source>
</evidence>
<dbReference type="PROSITE" id="PS50893">
    <property type="entry name" value="ABC_TRANSPORTER_2"/>
    <property type="match status" value="1"/>
</dbReference>
<dbReference type="PROSITE" id="PS00211">
    <property type="entry name" value="ABC_TRANSPORTER_1"/>
    <property type="match status" value="1"/>
</dbReference>
<evidence type="ECO:0000256" key="4">
    <source>
        <dbReference type="ARBA" id="ARBA00022741"/>
    </source>
</evidence>
<dbReference type="GeneID" id="10361710"/>
<evidence type="ECO:0000313" key="10">
    <source>
        <dbReference type="EMBL" id="AEA13657.1"/>
    </source>
</evidence>
<evidence type="ECO:0000256" key="6">
    <source>
        <dbReference type="ARBA" id="ARBA00022967"/>
    </source>
</evidence>
<protein>
    <submittedName>
        <fullName evidence="10">ABC transporter related protein</fullName>
    </submittedName>
</protein>
<evidence type="ECO:0000256" key="1">
    <source>
        <dbReference type="ARBA" id="ARBA00004202"/>
    </source>
</evidence>
<dbReference type="eggNOG" id="arCOG00202">
    <property type="taxonomic scope" value="Archaea"/>
</dbReference>
<name>F2L641_THEU7</name>